<evidence type="ECO:0000259" key="3">
    <source>
        <dbReference type="Pfam" id="PF10708"/>
    </source>
</evidence>
<dbReference type="AlphaFoldDB" id="A0AAU8J3A7"/>
<gene>
    <name evidence="4" type="ORF">ABII15_32735</name>
</gene>
<feature type="region of interest" description="Disordered" evidence="1">
    <location>
        <begin position="1"/>
        <end position="98"/>
    </location>
</feature>
<evidence type="ECO:0000256" key="1">
    <source>
        <dbReference type="SAM" id="MobiDB-lite"/>
    </source>
</evidence>
<feature type="domain" description="DUF2510" evidence="3">
    <location>
        <begin position="7"/>
        <end position="43"/>
    </location>
</feature>
<name>A0AAU8J3A7_9ACTN</name>
<evidence type="ECO:0000313" key="4">
    <source>
        <dbReference type="EMBL" id="XCJ74451.1"/>
    </source>
</evidence>
<feature type="compositionally biased region" description="Low complexity" evidence="1">
    <location>
        <begin position="164"/>
        <end position="177"/>
    </location>
</feature>
<protein>
    <submittedName>
        <fullName evidence="4">DUF2510 domain-containing protein</fullName>
    </submittedName>
</protein>
<sequence>MTSQTPAGWYPDPGQVPGGPRTERWWDGGRWTEQIRPATAPPSTPPQDAAPETDRPPVPAQPAQMPGAPGAPPMGSYPAFPNYAAYPGQLPPKPRSKARIAVAAVAAVVVLAGIGGGVYALTASGDGKSDRVDSRSQRPEPPGGGGGPESGDGGQGGNGGQGGSPSPQAPDGSPQAPLDKGYATDIGNGIAMPVPDGWTGVDGVGSAGVQTGTYTCPDGSGKQCVKGGASSASAKDLKLSATTAEAAAKEDIAKNAKASYGGKTYGGITGHDELLSKKVTVAGQKGYLVRWSVKTDAKVDAWVESVVLPSPARSGSLVVIRIGVDKPLTAKEKASGPDDSAIDEIVKGIKKSDVTGGVSGGSGQGV</sequence>
<feature type="region of interest" description="Disordered" evidence="1">
    <location>
        <begin position="123"/>
        <end position="189"/>
    </location>
</feature>
<dbReference type="RefSeq" id="WP_353945894.1">
    <property type="nucleotide sequence ID" value="NZ_CP159534.1"/>
</dbReference>
<keyword evidence="2" id="KW-0812">Transmembrane</keyword>
<keyword evidence="2" id="KW-0472">Membrane</keyword>
<feature type="compositionally biased region" description="Gly residues" evidence="1">
    <location>
        <begin position="143"/>
        <end position="163"/>
    </location>
</feature>
<accession>A0AAU8J3A7</accession>
<dbReference type="Pfam" id="PF10708">
    <property type="entry name" value="DUF2510"/>
    <property type="match status" value="1"/>
</dbReference>
<keyword evidence="2" id="KW-1133">Transmembrane helix</keyword>
<evidence type="ECO:0000256" key="2">
    <source>
        <dbReference type="SAM" id="Phobius"/>
    </source>
</evidence>
<proteinExistence type="predicted"/>
<dbReference type="EMBL" id="CP159534">
    <property type="protein sequence ID" value="XCJ74451.1"/>
    <property type="molecule type" value="Genomic_DNA"/>
</dbReference>
<dbReference type="KEGG" id="stac:ABII15_32735"/>
<feature type="compositionally biased region" description="Basic and acidic residues" evidence="1">
    <location>
        <begin position="127"/>
        <end position="138"/>
    </location>
</feature>
<organism evidence="4">
    <name type="scientific">Streptomyces tabacisoli</name>
    <dbReference type="NCBI Taxonomy" id="3156398"/>
    <lineage>
        <taxon>Bacteria</taxon>
        <taxon>Bacillati</taxon>
        <taxon>Actinomycetota</taxon>
        <taxon>Actinomycetes</taxon>
        <taxon>Kitasatosporales</taxon>
        <taxon>Streptomycetaceae</taxon>
        <taxon>Streptomyces</taxon>
    </lineage>
</organism>
<reference evidence="4" key="1">
    <citation type="submission" date="2024-06" db="EMBL/GenBank/DDBJ databases">
        <title>Streptomyces sp. strain HUAS MG91 genome sequences.</title>
        <authorList>
            <person name="Mo P."/>
        </authorList>
    </citation>
    <scope>NUCLEOTIDE SEQUENCE</scope>
    <source>
        <strain evidence="4">HUAS MG91</strain>
    </source>
</reference>
<dbReference type="InterPro" id="IPR018929">
    <property type="entry name" value="DUF2510"/>
</dbReference>
<feature type="transmembrane region" description="Helical" evidence="2">
    <location>
        <begin position="100"/>
        <end position="121"/>
    </location>
</feature>